<protein>
    <submittedName>
        <fullName evidence="11">Secretin N-terminal domain-containing protein</fullName>
    </submittedName>
</protein>
<dbReference type="RefSeq" id="WP_308983552.1">
    <property type="nucleotide sequence ID" value="NZ_JARXIC010000002.1"/>
</dbReference>
<dbReference type="PANTHER" id="PTHR30332:SF24">
    <property type="entry name" value="SECRETIN GSPD-RELATED"/>
    <property type="match status" value="1"/>
</dbReference>
<organism evidence="11 12">
    <name type="scientific">Thalassobacterium sedimentorum</name>
    <dbReference type="NCBI Taxonomy" id="3041258"/>
    <lineage>
        <taxon>Bacteria</taxon>
        <taxon>Pseudomonadati</taxon>
        <taxon>Verrucomicrobiota</taxon>
        <taxon>Opitutia</taxon>
        <taxon>Puniceicoccales</taxon>
        <taxon>Coraliomargaritaceae</taxon>
        <taxon>Thalassobacterium</taxon>
    </lineage>
</organism>
<dbReference type="SMART" id="SM00965">
    <property type="entry name" value="STN"/>
    <property type="match status" value="1"/>
</dbReference>
<evidence type="ECO:0000256" key="4">
    <source>
        <dbReference type="ARBA" id="ARBA00023136"/>
    </source>
</evidence>
<keyword evidence="4" id="KW-0472">Membrane</keyword>
<dbReference type="Pfam" id="PF03958">
    <property type="entry name" value="Secretin_N"/>
    <property type="match status" value="1"/>
</dbReference>
<evidence type="ECO:0000259" key="10">
    <source>
        <dbReference type="SMART" id="SM00965"/>
    </source>
</evidence>
<keyword evidence="8" id="KW-0175">Coiled coil</keyword>
<comment type="caution">
    <text evidence="11">The sequence shown here is derived from an EMBL/GenBank/DDBJ whole genome shotgun (WGS) entry which is preliminary data.</text>
</comment>
<name>A0ABU1AHD2_9BACT</name>
<dbReference type="InterPro" id="IPR005644">
    <property type="entry name" value="NolW-like"/>
</dbReference>
<dbReference type="InterPro" id="IPR004846">
    <property type="entry name" value="T2SS/T3SS_dom"/>
</dbReference>
<evidence type="ECO:0000256" key="9">
    <source>
        <dbReference type="SAM" id="MobiDB-lite"/>
    </source>
</evidence>
<sequence>MKKHTHYSLWLLAPIVLWAQTDEPALVDIDLSDVIVVEDAAGAEAIAIDAPVELVEPPETPVEVEVVEIPDAPIEGASIDEEAPMIPVVTESLPTDMEIVLEIPGQEASAPGEATLASEETISVDFPDEDVRTILRNVADLFELNLVIPDTLQGRTSIKLRNITWGQAFEVVLGPLGYTYVEDRNIIRIKSVEELTTEPVDTRVFIANYARAQDLQGSIAPLIDNAAGGRIQVDVRSNALVITERPSRMNKIQEIIERLDKATDQVMIESKFIEITNTDTKNLGVNWASLSGYSASAGPFQREWSRERSSTNTTTSGTIDDAGVNSDDGVTYDNGTTFSDTITNVASTSRLDTALFSADQFEVILSALNTQDDIKLVSNPTVVTLNNTQAKIAIGERYPIPEYTFNAETGQRQLDEINYEDIGINLDVTPQVNSAGFINLKIIPEVSSSDRFALIENTEIPIIESRRTETTIMIKDGYTLAIGGLVEDGITKRDTKVPVLGNLPGVGRLFSSESDEVTQRNLIIFITAKTLNPDGSTYRDIIDPRVIDRMGIVPSELPGYNLSAEEQELMDQLDAYRIEADQQESIEAARQQIKAIEYRKAQEAREVIEETPSKVSKARSLR</sequence>
<feature type="domain" description="Secretin/TonB short N-terminal" evidence="10">
    <location>
        <begin position="144"/>
        <end position="192"/>
    </location>
</feature>
<feature type="coiled-coil region" evidence="8">
    <location>
        <begin position="566"/>
        <end position="606"/>
    </location>
</feature>
<comment type="similarity">
    <text evidence="6">Belongs to the bacterial secretin family.</text>
</comment>
<keyword evidence="5" id="KW-0998">Cell outer membrane</keyword>
<dbReference type="InterPro" id="IPR011662">
    <property type="entry name" value="Secretin/TonB_short_N"/>
</dbReference>
<gene>
    <name evidence="11" type="ORF">QEH59_01305</name>
</gene>
<dbReference type="InterPro" id="IPR050810">
    <property type="entry name" value="Bact_Secretion_Sys_Channel"/>
</dbReference>
<dbReference type="Pfam" id="PF00263">
    <property type="entry name" value="Secretin"/>
    <property type="match status" value="1"/>
</dbReference>
<dbReference type="PRINTS" id="PR00811">
    <property type="entry name" value="BCTERIALGSPD"/>
</dbReference>
<evidence type="ECO:0000313" key="11">
    <source>
        <dbReference type="EMBL" id="MDQ8193043.1"/>
    </source>
</evidence>
<comment type="subcellular location">
    <subcellularLocation>
        <location evidence="7">Cell outer membrane</location>
    </subcellularLocation>
    <subcellularLocation>
        <location evidence="1">Membrane</location>
    </subcellularLocation>
</comment>
<dbReference type="InterPro" id="IPR001775">
    <property type="entry name" value="GspD/PilQ"/>
</dbReference>
<feature type="region of interest" description="Disordered" evidence="9">
    <location>
        <begin position="301"/>
        <end position="326"/>
    </location>
</feature>
<evidence type="ECO:0000313" key="12">
    <source>
        <dbReference type="Proteomes" id="UP001243717"/>
    </source>
</evidence>
<evidence type="ECO:0000256" key="7">
    <source>
        <dbReference type="RuleBase" id="RU004004"/>
    </source>
</evidence>
<evidence type="ECO:0000256" key="8">
    <source>
        <dbReference type="SAM" id="Coils"/>
    </source>
</evidence>
<keyword evidence="2 7" id="KW-0813">Transport</keyword>
<evidence type="ECO:0000256" key="6">
    <source>
        <dbReference type="RuleBase" id="RU004003"/>
    </source>
</evidence>
<dbReference type="Gene3D" id="3.55.50.30">
    <property type="match status" value="1"/>
</dbReference>
<reference evidence="11 12" key="1">
    <citation type="submission" date="2023-04" db="EMBL/GenBank/DDBJ databases">
        <title>A novel bacteria isolated from coastal sediment.</title>
        <authorList>
            <person name="Liu X.-J."/>
            <person name="Du Z.-J."/>
        </authorList>
    </citation>
    <scope>NUCLEOTIDE SEQUENCE [LARGE SCALE GENOMIC DNA]</scope>
    <source>
        <strain evidence="11 12">SDUM461004</strain>
    </source>
</reference>
<keyword evidence="12" id="KW-1185">Reference proteome</keyword>
<proteinExistence type="inferred from homology"/>
<evidence type="ECO:0000256" key="1">
    <source>
        <dbReference type="ARBA" id="ARBA00004370"/>
    </source>
</evidence>
<dbReference type="InterPro" id="IPR038591">
    <property type="entry name" value="NolW-like_sf"/>
</dbReference>
<dbReference type="PRINTS" id="PR01032">
    <property type="entry name" value="PHAGEIV"/>
</dbReference>
<evidence type="ECO:0000256" key="2">
    <source>
        <dbReference type="ARBA" id="ARBA00022448"/>
    </source>
</evidence>
<evidence type="ECO:0000256" key="5">
    <source>
        <dbReference type="ARBA" id="ARBA00023237"/>
    </source>
</evidence>
<dbReference type="PANTHER" id="PTHR30332">
    <property type="entry name" value="PROBABLE GENERAL SECRETION PATHWAY PROTEIN D"/>
    <property type="match status" value="1"/>
</dbReference>
<dbReference type="EMBL" id="JARXIC010000002">
    <property type="protein sequence ID" value="MDQ8193043.1"/>
    <property type="molecule type" value="Genomic_DNA"/>
</dbReference>
<keyword evidence="3" id="KW-0732">Signal</keyword>
<accession>A0ABU1AHD2</accession>
<dbReference type="Gene3D" id="3.30.1370.120">
    <property type="match status" value="1"/>
</dbReference>
<evidence type="ECO:0000256" key="3">
    <source>
        <dbReference type="ARBA" id="ARBA00022729"/>
    </source>
</evidence>
<dbReference type="Proteomes" id="UP001243717">
    <property type="component" value="Unassembled WGS sequence"/>
</dbReference>